<dbReference type="Proteomes" id="UP001165960">
    <property type="component" value="Unassembled WGS sequence"/>
</dbReference>
<dbReference type="EMBL" id="QTSX02001453">
    <property type="protein sequence ID" value="KAJ9081886.1"/>
    <property type="molecule type" value="Genomic_DNA"/>
</dbReference>
<sequence length="1057" mass="118018">MVKNIILYNDPDLPGWLSDDQLTILLPKGCSDEAFVIHPTDSAGLASFIVQALEEDVKWLLLTFHAQYFPVQVWKLILEFFKKGHHFMGLGGVPFSRPLAMRGDHLSSGPYFHFLEELAIPLVHEIDVSLLVGSSPNVYSLLPDNDVMFLKEMKLFLANNEDIGEHRFYGFDPKLSDLDEIQGESGSSGTLDRILTPLVHLRSTHKRLACAAWMMDHADGKFMGGKWVVVAWKPPSALHWINNADAIGQLILVATQSVPWLMIRPSLACYHDVERPSLIVSIRTNHPVLFEIKGETLKVSPCSKLQDFEVFLKGSYSPGLHKVDVQYSVGSDIKMKYSTGFWVWDETLIAERKCAALQASGRRFTVNGNPTLIFGTTYMDSRIQRHFLELPNPSRWDADMAEMASAGVNLIRTGLWWGWDYAGGREWLRALDGFLLTCLHNRLQVQFTFFTFAPHAFNGDHPWQDPRALQGQSDLLAAVARRYSDMAPLSFDLINEPSYGDPAKIFSARPIPSATRDADAFRKWQMTRTGGKLSLLNARWRSTFTSWEEVQPPSLDDLAINPNTTAAYNGFKALDFTLFSYDAFGTWVRNMKGSIRDAGSSGLVGVGQDEGRVRLPAQFHDEAEFTSTHPWWMLDDLLWDLVMDGVANVPHLAQEVGVMLTRDDSRVPFRSQTGAAFLLERKLYFALAAGCAGVVQWLWHTNGYMTLDNENSIGLVRVDGSAKPELMSFIGVGKFVKALQGFLPRKDLGPGFVAIAPYSQWALRTVLGEVPTKNLIRALSYHPTLRIVPQMVNEHHALKFTRTLLPKVVLLPSLHHLHIGAWEAIDVWVSRGTHLLVTGVVGLDEYGIPYPSMTEVLASLLETLPLLASCDLPLDSRTPVARYEVVERPFSFGVNFSNLAMNYVYKQHNNIVVIKPKHPGWGSVVWCGLPLEMADSFIPMGSKCTSLGDFYAWALNVLSIRFSNDALVQIESPQGMESSLLVRQVKTSPNATAIILVSELGSDFLLKVRLRSVPRAEVHVRLCAQRSGGMVWDLSPDKAQQGVPKVSLFGGLELCCP</sequence>
<accession>A0ACC2U5E0</accession>
<name>A0ACC2U5E0_9FUNG</name>
<proteinExistence type="predicted"/>
<evidence type="ECO:0000313" key="1">
    <source>
        <dbReference type="EMBL" id="KAJ9081886.1"/>
    </source>
</evidence>
<keyword evidence="2" id="KW-1185">Reference proteome</keyword>
<protein>
    <submittedName>
        <fullName evidence="1">Uncharacterized protein</fullName>
    </submittedName>
</protein>
<comment type="caution">
    <text evidence="1">The sequence shown here is derived from an EMBL/GenBank/DDBJ whole genome shotgun (WGS) entry which is preliminary data.</text>
</comment>
<evidence type="ECO:0000313" key="2">
    <source>
        <dbReference type="Proteomes" id="UP001165960"/>
    </source>
</evidence>
<reference evidence="1" key="1">
    <citation type="submission" date="2022-04" db="EMBL/GenBank/DDBJ databases">
        <title>Genome of the entomopathogenic fungus Entomophthora muscae.</title>
        <authorList>
            <person name="Elya C."/>
            <person name="Lovett B.R."/>
            <person name="Lee E."/>
            <person name="Macias A.M."/>
            <person name="Hajek A.E."/>
            <person name="De Bivort B.L."/>
            <person name="Kasson M.T."/>
            <person name="De Fine Licht H.H."/>
            <person name="Stajich J.E."/>
        </authorList>
    </citation>
    <scope>NUCLEOTIDE SEQUENCE</scope>
    <source>
        <strain evidence="1">Berkeley</strain>
    </source>
</reference>
<gene>
    <name evidence="1" type="ORF">DSO57_1010096</name>
</gene>
<organism evidence="1 2">
    <name type="scientific">Entomophthora muscae</name>
    <dbReference type="NCBI Taxonomy" id="34485"/>
    <lineage>
        <taxon>Eukaryota</taxon>
        <taxon>Fungi</taxon>
        <taxon>Fungi incertae sedis</taxon>
        <taxon>Zoopagomycota</taxon>
        <taxon>Entomophthoromycotina</taxon>
        <taxon>Entomophthoromycetes</taxon>
        <taxon>Entomophthorales</taxon>
        <taxon>Entomophthoraceae</taxon>
        <taxon>Entomophthora</taxon>
    </lineage>
</organism>